<organism evidence="3 4">
    <name type="scientific">Prorocentrum cordatum</name>
    <dbReference type="NCBI Taxonomy" id="2364126"/>
    <lineage>
        <taxon>Eukaryota</taxon>
        <taxon>Sar</taxon>
        <taxon>Alveolata</taxon>
        <taxon>Dinophyceae</taxon>
        <taxon>Prorocentrales</taxon>
        <taxon>Prorocentraceae</taxon>
        <taxon>Prorocentrum</taxon>
    </lineage>
</organism>
<keyword evidence="1" id="KW-0479">Metal-binding</keyword>
<comment type="caution">
    <text evidence="3">The sequence shown here is derived from an EMBL/GenBank/DDBJ whole genome shotgun (WGS) entry which is preliminary data.</text>
</comment>
<dbReference type="PANTHER" id="PTHR14879:SF5">
    <property type="entry name" value="RING-TYPE DOMAIN-CONTAINING PROTEIN"/>
    <property type="match status" value="1"/>
</dbReference>
<keyword evidence="1" id="KW-0862">Zinc</keyword>
<dbReference type="Pfam" id="PF13920">
    <property type="entry name" value="zf-C3HC4_3"/>
    <property type="match status" value="1"/>
</dbReference>
<accession>A0ABN9QGJ8</accession>
<evidence type="ECO:0000259" key="2">
    <source>
        <dbReference type="PROSITE" id="PS50089"/>
    </source>
</evidence>
<dbReference type="InterPro" id="IPR001841">
    <property type="entry name" value="Znf_RING"/>
</dbReference>
<evidence type="ECO:0000313" key="3">
    <source>
        <dbReference type="EMBL" id="CAK0805118.1"/>
    </source>
</evidence>
<dbReference type="SUPFAM" id="SSF57850">
    <property type="entry name" value="RING/U-box"/>
    <property type="match status" value="1"/>
</dbReference>
<proteinExistence type="predicted"/>
<sequence>MLLLAGLQVGDKVWAKGDLGMDPVLVQKYTRGTVVGPSTSDDKERVSVKWEKLCQTGGEGCNNVLPVMIVKTCPPLPGGLKIGHMVWAKDDLGKDPVLVQKYTRGTVAGPSTSNDKERVSVKWEKLCQTGGAGCNNVLPVMIVKTCPPLPGGLTIGQDVWAKDDLGKDPVLVQKYTKGMVAGPSTSNDKERVSVKWEKVSSTGEQGCSNELPRMITNTCPLQRAGELKRASTGVVEPPGKKVRTEGVNVEHTLDAEAQLCTVCLDAKKTHICVPCGHICVCESCASSLCKQPKLCPLCRTSCTQVIKVFF</sequence>
<feature type="domain" description="RING-type" evidence="2">
    <location>
        <begin position="260"/>
        <end position="299"/>
    </location>
</feature>
<dbReference type="InterPro" id="IPR013083">
    <property type="entry name" value="Znf_RING/FYVE/PHD"/>
</dbReference>
<name>A0ABN9QGJ8_9DINO</name>
<dbReference type="Proteomes" id="UP001189429">
    <property type="component" value="Unassembled WGS sequence"/>
</dbReference>
<keyword evidence="4" id="KW-1185">Reference proteome</keyword>
<gene>
    <name evidence="3" type="ORF">PCOR1329_LOCUS11734</name>
</gene>
<reference evidence="3" key="1">
    <citation type="submission" date="2023-10" db="EMBL/GenBank/DDBJ databases">
        <authorList>
            <person name="Chen Y."/>
            <person name="Shah S."/>
            <person name="Dougan E. K."/>
            <person name="Thang M."/>
            <person name="Chan C."/>
        </authorList>
    </citation>
    <scope>NUCLEOTIDE SEQUENCE [LARGE SCALE GENOMIC DNA]</scope>
</reference>
<dbReference type="EMBL" id="CAUYUJ010003387">
    <property type="protein sequence ID" value="CAK0805118.1"/>
    <property type="molecule type" value="Genomic_DNA"/>
</dbReference>
<evidence type="ECO:0000313" key="4">
    <source>
        <dbReference type="Proteomes" id="UP001189429"/>
    </source>
</evidence>
<dbReference type="InterPro" id="IPR051728">
    <property type="entry name" value="RING-FYVE_E3_ubiquitin-ligase"/>
</dbReference>
<evidence type="ECO:0000256" key="1">
    <source>
        <dbReference type="PROSITE-ProRule" id="PRU00175"/>
    </source>
</evidence>
<protein>
    <recommendedName>
        <fullName evidence="2">RING-type domain-containing protein</fullName>
    </recommendedName>
</protein>
<dbReference type="Gene3D" id="3.30.40.10">
    <property type="entry name" value="Zinc/RING finger domain, C3HC4 (zinc finger)"/>
    <property type="match status" value="1"/>
</dbReference>
<keyword evidence="1" id="KW-0863">Zinc-finger</keyword>
<dbReference type="PANTHER" id="PTHR14879">
    <property type="entry name" value="CASPASE REGULATOR, RING FINGER DOMAIN-CONTAINING"/>
    <property type="match status" value="1"/>
</dbReference>
<dbReference type="PROSITE" id="PS50089">
    <property type="entry name" value="ZF_RING_2"/>
    <property type="match status" value="1"/>
</dbReference>